<dbReference type="SUPFAM" id="SSF56219">
    <property type="entry name" value="DNase I-like"/>
    <property type="match status" value="1"/>
</dbReference>
<accession>A0A4Y2T5T1</accession>
<dbReference type="Gene3D" id="3.60.10.10">
    <property type="entry name" value="Endonuclease/exonuclease/phosphatase"/>
    <property type="match status" value="1"/>
</dbReference>
<name>A0A4Y2T5T1_ARAVE</name>
<evidence type="ECO:0000313" key="2">
    <source>
        <dbReference type="Proteomes" id="UP000499080"/>
    </source>
</evidence>
<gene>
    <name evidence="1" type="ORF">AVEN_166249_1</name>
</gene>
<sequence>METSVLKVRPGAQLNKTKEVKRYLSLSLDRTSTAPTFDSERGKSWIDLKLQKNISREVFKNWVVHQDVTASDHNLITYEITYEKSERPKNKCWKIEDLKLIDFRKDLYLTILKLKEIKINENNIEEILEGLDEIMKYICAKNKKFKNTKCSWTLSGGTQH</sequence>
<evidence type="ECO:0008006" key="3">
    <source>
        <dbReference type="Google" id="ProtNLM"/>
    </source>
</evidence>
<dbReference type="AlphaFoldDB" id="A0A4Y2T5T1"/>
<organism evidence="1 2">
    <name type="scientific">Araneus ventricosus</name>
    <name type="common">Orbweaver spider</name>
    <name type="synonym">Epeira ventricosa</name>
    <dbReference type="NCBI Taxonomy" id="182803"/>
    <lineage>
        <taxon>Eukaryota</taxon>
        <taxon>Metazoa</taxon>
        <taxon>Ecdysozoa</taxon>
        <taxon>Arthropoda</taxon>
        <taxon>Chelicerata</taxon>
        <taxon>Arachnida</taxon>
        <taxon>Araneae</taxon>
        <taxon>Araneomorphae</taxon>
        <taxon>Entelegynae</taxon>
        <taxon>Araneoidea</taxon>
        <taxon>Araneidae</taxon>
        <taxon>Araneus</taxon>
    </lineage>
</organism>
<keyword evidence="2" id="KW-1185">Reference proteome</keyword>
<proteinExistence type="predicted"/>
<dbReference type="EMBL" id="BGPR01026347">
    <property type="protein sequence ID" value="GBN95972.1"/>
    <property type="molecule type" value="Genomic_DNA"/>
</dbReference>
<evidence type="ECO:0000313" key="1">
    <source>
        <dbReference type="EMBL" id="GBN95972.1"/>
    </source>
</evidence>
<reference evidence="1 2" key="1">
    <citation type="journal article" date="2019" name="Sci. Rep.">
        <title>Orb-weaving spider Araneus ventricosus genome elucidates the spidroin gene catalogue.</title>
        <authorList>
            <person name="Kono N."/>
            <person name="Nakamura H."/>
            <person name="Ohtoshi R."/>
            <person name="Moran D.A.P."/>
            <person name="Shinohara A."/>
            <person name="Yoshida Y."/>
            <person name="Fujiwara M."/>
            <person name="Mori M."/>
            <person name="Tomita M."/>
            <person name="Arakawa K."/>
        </authorList>
    </citation>
    <scope>NUCLEOTIDE SEQUENCE [LARGE SCALE GENOMIC DNA]</scope>
</reference>
<comment type="caution">
    <text evidence="1">The sequence shown here is derived from an EMBL/GenBank/DDBJ whole genome shotgun (WGS) entry which is preliminary data.</text>
</comment>
<dbReference type="Proteomes" id="UP000499080">
    <property type="component" value="Unassembled WGS sequence"/>
</dbReference>
<protein>
    <recommendedName>
        <fullName evidence="3">Endonuclease/exonuclease/phosphatase domain-containing protein</fullName>
    </recommendedName>
</protein>
<dbReference type="OrthoDB" id="6437038at2759"/>
<dbReference type="InterPro" id="IPR036691">
    <property type="entry name" value="Endo/exonu/phosph_ase_sf"/>
</dbReference>